<dbReference type="AlphaFoldDB" id="A0A9W9GIV7"/>
<evidence type="ECO:0000256" key="2">
    <source>
        <dbReference type="SAM" id="Phobius"/>
    </source>
</evidence>
<dbReference type="OrthoDB" id="4377021at2759"/>
<evidence type="ECO:0000256" key="1">
    <source>
        <dbReference type="SAM" id="MobiDB-lite"/>
    </source>
</evidence>
<comment type="caution">
    <text evidence="3">The sequence shown here is derived from an EMBL/GenBank/DDBJ whole genome shotgun (WGS) entry which is preliminary data.</text>
</comment>
<proteinExistence type="predicted"/>
<accession>A0A9W9GIV7</accession>
<keyword evidence="2" id="KW-0472">Membrane</keyword>
<dbReference type="EMBL" id="JAPQKL010000007">
    <property type="protein sequence ID" value="KAJ5121260.1"/>
    <property type="molecule type" value="Genomic_DNA"/>
</dbReference>
<protein>
    <recommendedName>
        <fullName evidence="5">Transmembrane protein</fullName>
    </recommendedName>
</protein>
<evidence type="ECO:0008006" key="5">
    <source>
        <dbReference type="Google" id="ProtNLM"/>
    </source>
</evidence>
<name>A0A9W9GIV7_9EURO</name>
<feature type="region of interest" description="Disordered" evidence="1">
    <location>
        <begin position="187"/>
        <end position="215"/>
    </location>
</feature>
<feature type="transmembrane region" description="Helical" evidence="2">
    <location>
        <begin position="240"/>
        <end position="266"/>
    </location>
</feature>
<dbReference type="RefSeq" id="XP_056517764.1">
    <property type="nucleotide sequence ID" value="XM_056669965.1"/>
</dbReference>
<dbReference type="Proteomes" id="UP001149079">
    <property type="component" value="Unassembled WGS sequence"/>
</dbReference>
<reference evidence="3" key="2">
    <citation type="journal article" date="2023" name="IMA Fungus">
        <title>Comparative genomic study of the Penicillium genus elucidates a diverse pangenome and 15 lateral gene transfer events.</title>
        <authorList>
            <person name="Petersen C."/>
            <person name="Sorensen T."/>
            <person name="Nielsen M.R."/>
            <person name="Sondergaard T.E."/>
            <person name="Sorensen J.L."/>
            <person name="Fitzpatrick D.A."/>
            <person name="Frisvad J.C."/>
            <person name="Nielsen K.L."/>
        </authorList>
    </citation>
    <scope>NUCLEOTIDE SEQUENCE</scope>
    <source>
        <strain evidence="3">IBT 22155</strain>
    </source>
</reference>
<dbReference type="GeneID" id="81409135"/>
<keyword evidence="2" id="KW-0812">Transmembrane</keyword>
<keyword evidence="2" id="KW-1133">Transmembrane helix</keyword>
<organism evidence="3 4">
    <name type="scientific">Penicillium bovifimosum</name>
    <dbReference type="NCBI Taxonomy" id="126998"/>
    <lineage>
        <taxon>Eukaryota</taxon>
        <taxon>Fungi</taxon>
        <taxon>Dikarya</taxon>
        <taxon>Ascomycota</taxon>
        <taxon>Pezizomycotina</taxon>
        <taxon>Eurotiomycetes</taxon>
        <taxon>Eurotiomycetidae</taxon>
        <taxon>Eurotiales</taxon>
        <taxon>Aspergillaceae</taxon>
        <taxon>Penicillium</taxon>
    </lineage>
</organism>
<keyword evidence="4" id="KW-1185">Reference proteome</keyword>
<sequence length="272" mass="29754">MDCPKQYLFPPFRLNLCFLFSFLLSPLPLAIFICTAIDYHVHDELLFSSRFSSPRLSSSPRCSSPLLSPSPLLSSSLRLSSARRLSSSRFSSARLSSSPSSFVRPPPLKSCLIRVDEDLEELPSDEPFVRKSVHFPNDADLEQVRLIPARDVSPPCSSEVTSLDKAEAEDIGAFDMSALLEVLSELDGSTDTPPPTPVHKPLEVPVTFNPPPEDGGSRVVVQTRGQVGPQAHSWINHLCWGLFVLAFIVPRLAPALLAGLAFLFIVGACTRS</sequence>
<gene>
    <name evidence="3" type="ORF">N7515_009221</name>
</gene>
<evidence type="ECO:0000313" key="4">
    <source>
        <dbReference type="Proteomes" id="UP001149079"/>
    </source>
</evidence>
<evidence type="ECO:0000313" key="3">
    <source>
        <dbReference type="EMBL" id="KAJ5121260.1"/>
    </source>
</evidence>
<reference evidence="3" key="1">
    <citation type="submission" date="2022-11" db="EMBL/GenBank/DDBJ databases">
        <authorList>
            <person name="Petersen C."/>
        </authorList>
    </citation>
    <scope>NUCLEOTIDE SEQUENCE</scope>
    <source>
        <strain evidence="3">IBT 22155</strain>
    </source>
</reference>